<reference evidence="3" key="1">
    <citation type="journal article" date="2023" name="IMA Fungus">
        <title>Comparative genomic study of the Penicillium genus elucidates a diverse pangenome and 15 lateral gene transfer events.</title>
        <authorList>
            <person name="Petersen C."/>
            <person name="Sorensen T."/>
            <person name="Nielsen M.R."/>
            <person name="Sondergaard T.E."/>
            <person name="Sorensen J.L."/>
            <person name="Fitzpatrick D.A."/>
            <person name="Frisvad J.C."/>
            <person name="Nielsen K.L."/>
        </authorList>
    </citation>
    <scope>NUCLEOTIDE SEQUENCE</scope>
    <source>
        <strain evidence="3">IBT 12815</strain>
    </source>
</reference>
<evidence type="ECO:0000256" key="1">
    <source>
        <dbReference type="SAM" id="MobiDB-lite"/>
    </source>
</evidence>
<dbReference type="Pfam" id="PF00024">
    <property type="entry name" value="PAN_1"/>
    <property type="match status" value="2"/>
</dbReference>
<dbReference type="AlphaFoldDB" id="A0AAD6DT48"/>
<name>A0AAD6DT48_9EURO</name>
<dbReference type="RefSeq" id="XP_056749326.1">
    <property type="nucleotide sequence ID" value="XM_056900658.1"/>
</dbReference>
<keyword evidence="4" id="KW-1185">Reference proteome</keyword>
<dbReference type="Pfam" id="PF14295">
    <property type="entry name" value="PAN_4"/>
    <property type="match status" value="1"/>
</dbReference>
<dbReference type="InterPro" id="IPR003609">
    <property type="entry name" value="Pan_app"/>
</dbReference>
<evidence type="ECO:0000313" key="4">
    <source>
        <dbReference type="Proteomes" id="UP001213799"/>
    </source>
</evidence>
<dbReference type="Gene3D" id="3.50.4.10">
    <property type="entry name" value="Hepatocyte Growth Factor"/>
    <property type="match status" value="1"/>
</dbReference>
<reference evidence="3" key="2">
    <citation type="submission" date="2023-01" db="EMBL/GenBank/DDBJ databases">
        <authorList>
            <person name="Petersen C."/>
        </authorList>
    </citation>
    <scope>NUCLEOTIDE SEQUENCE</scope>
    <source>
        <strain evidence="3">IBT 12815</strain>
    </source>
</reference>
<evidence type="ECO:0000313" key="3">
    <source>
        <dbReference type="EMBL" id="KAJ5592700.1"/>
    </source>
</evidence>
<dbReference type="Proteomes" id="UP001213799">
    <property type="component" value="Unassembled WGS sequence"/>
</dbReference>
<evidence type="ECO:0000259" key="2">
    <source>
        <dbReference type="PROSITE" id="PS50948"/>
    </source>
</evidence>
<sequence length="314" mass="34216">MHESAGSQFIKNVKTTGYDDCINQCTLTNNCQAFRYVFGDYNGESAGDCKLYGSGSFSETKCANTLHDWAYLTDPPVIEVEETVRAACSTECPDADGQIYTAKNKQVFHLDCQKRHGTAWFHKLDASSLKECTESCASVIGCQSVDYHKRTKKCYLGKRTSQPTLSAPGWATAYSLGCTGACTQDSCVNACGSNAPPADITPTPEPEPEQEPIVPANPPPPPPPREVKCNDDDNSEVDLDGTKYQIRCGKQYRENGKHAASGVSYTECLKLCSADNTCNSVDYWEPNGAKGCYLFSTTGEPAYSTELNWSAFKA</sequence>
<dbReference type="PROSITE" id="PS50948">
    <property type="entry name" value="PAN"/>
    <property type="match status" value="1"/>
</dbReference>
<dbReference type="GeneID" id="81590900"/>
<dbReference type="EMBL" id="JAQJAE010000005">
    <property type="protein sequence ID" value="KAJ5592700.1"/>
    <property type="molecule type" value="Genomic_DNA"/>
</dbReference>
<feature type="compositionally biased region" description="Pro residues" evidence="1">
    <location>
        <begin position="215"/>
        <end position="224"/>
    </location>
</feature>
<comment type="caution">
    <text evidence="3">The sequence shown here is derived from an EMBL/GenBank/DDBJ whole genome shotgun (WGS) entry which is preliminary data.</text>
</comment>
<protein>
    <recommendedName>
        <fullName evidence="2">Apple domain-containing protein</fullName>
    </recommendedName>
</protein>
<feature type="region of interest" description="Disordered" evidence="1">
    <location>
        <begin position="198"/>
        <end position="224"/>
    </location>
</feature>
<feature type="domain" description="Apple" evidence="2">
    <location>
        <begin position="92"/>
        <end position="178"/>
    </location>
</feature>
<organism evidence="3 4">
    <name type="scientific">Penicillium hordei</name>
    <dbReference type="NCBI Taxonomy" id="40994"/>
    <lineage>
        <taxon>Eukaryota</taxon>
        <taxon>Fungi</taxon>
        <taxon>Dikarya</taxon>
        <taxon>Ascomycota</taxon>
        <taxon>Pezizomycotina</taxon>
        <taxon>Eurotiomycetes</taxon>
        <taxon>Eurotiomycetidae</taxon>
        <taxon>Eurotiales</taxon>
        <taxon>Aspergillaceae</taxon>
        <taxon>Penicillium</taxon>
    </lineage>
</organism>
<gene>
    <name evidence="3" type="ORF">N7537_009604</name>
</gene>
<proteinExistence type="predicted"/>
<accession>A0AAD6DT48</accession>